<organism evidence="2 3">
    <name type="scientific">Rotaria magnacalcarata</name>
    <dbReference type="NCBI Taxonomy" id="392030"/>
    <lineage>
        <taxon>Eukaryota</taxon>
        <taxon>Metazoa</taxon>
        <taxon>Spiralia</taxon>
        <taxon>Gnathifera</taxon>
        <taxon>Rotifera</taxon>
        <taxon>Eurotatoria</taxon>
        <taxon>Bdelloidea</taxon>
        <taxon>Philodinida</taxon>
        <taxon>Philodinidae</taxon>
        <taxon>Rotaria</taxon>
    </lineage>
</organism>
<feature type="non-terminal residue" evidence="2">
    <location>
        <position position="245"/>
    </location>
</feature>
<feature type="compositionally biased region" description="Polar residues" evidence="1">
    <location>
        <begin position="154"/>
        <end position="166"/>
    </location>
</feature>
<feature type="compositionally biased region" description="Low complexity" evidence="1">
    <location>
        <begin position="132"/>
        <end position="153"/>
    </location>
</feature>
<dbReference type="EMBL" id="CAJOBJ010027567">
    <property type="protein sequence ID" value="CAF4253394.1"/>
    <property type="molecule type" value="Genomic_DNA"/>
</dbReference>
<feature type="region of interest" description="Disordered" evidence="1">
    <location>
        <begin position="129"/>
        <end position="170"/>
    </location>
</feature>
<dbReference type="Proteomes" id="UP000681720">
    <property type="component" value="Unassembled WGS sequence"/>
</dbReference>
<evidence type="ECO:0000313" key="3">
    <source>
        <dbReference type="Proteomes" id="UP000681720"/>
    </source>
</evidence>
<evidence type="ECO:0000256" key="1">
    <source>
        <dbReference type="SAM" id="MobiDB-lite"/>
    </source>
</evidence>
<name>A0A8S2T0Q1_9BILA</name>
<feature type="region of interest" description="Disordered" evidence="1">
    <location>
        <begin position="215"/>
        <end position="245"/>
    </location>
</feature>
<feature type="region of interest" description="Disordered" evidence="1">
    <location>
        <begin position="35"/>
        <end position="63"/>
    </location>
</feature>
<comment type="caution">
    <text evidence="2">The sequence shown here is derived from an EMBL/GenBank/DDBJ whole genome shotgun (WGS) entry which is preliminary data.</text>
</comment>
<reference evidence="2" key="1">
    <citation type="submission" date="2021-02" db="EMBL/GenBank/DDBJ databases">
        <authorList>
            <person name="Nowell W R."/>
        </authorList>
    </citation>
    <scope>NUCLEOTIDE SEQUENCE</scope>
</reference>
<accession>A0A8S2T0Q1</accession>
<dbReference type="AlphaFoldDB" id="A0A8S2T0Q1"/>
<gene>
    <name evidence="2" type="ORF">GIL414_LOCUS23798</name>
</gene>
<sequence length="245" mass="27415">MTLILLPEIDDFMKNDVFFAFIKFLSTDQHVTNEDSNGWIKTDGTSYQSSPSNANNESPLRKNQRINEISSKLSSSQDMRFHLYKHRTAPQVKVPLATPEIIEFNESIATPFSIQQHYDKSLVFANHNTDDVNPVNSSSSSPPTTNQNNSSTVDESITDSSKQTRGSSNKISFSSLKSAAFSLATDSSVDSSSDELLQNQPESSTTLNNINSQINNQQQQQQQHNPVTLQRKVSDRKSKRVRAKQ</sequence>
<protein>
    <submittedName>
        <fullName evidence="2">Uncharacterized protein</fullName>
    </submittedName>
</protein>
<evidence type="ECO:0000313" key="2">
    <source>
        <dbReference type="EMBL" id="CAF4253394.1"/>
    </source>
</evidence>
<feature type="compositionally biased region" description="Polar residues" evidence="1">
    <location>
        <begin position="43"/>
        <end position="58"/>
    </location>
</feature>
<proteinExistence type="predicted"/>